<feature type="compositionally biased region" description="Basic and acidic residues" evidence="1">
    <location>
        <begin position="36"/>
        <end position="54"/>
    </location>
</feature>
<dbReference type="AlphaFoldDB" id="A0ABD3MSF8"/>
<evidence type="ECO:0000313" key="3">
    <source>
        <dbReference type="Proteomes" id="UP001530315"/>
    </source>
</evidence>
<reference evidence="2 3" key="1">
    <citation type="submission" date="2024-10" db="EMBL/GenBank/DDBJ databases">
        <title>Updated reference genomes for cyclostephanoid diatoms.</title>
        <authorList>
            <person name="Roberts W.R."/>
            <person name="Alverson A.J."/>
        </authorList>
    </citation>
    <scope>NUCLEOTIDE SEQUENCE [LARGE SCALE GENOMIC DNA]</scope>
    <source>
        <strain evidence="2 3">AJA276-08</strain>
    </source>
</reference>
<proteinExistence type="predicted"/>
<feature type="compositionally biased region" description="Basic and acidic residues" evidence="1">
    <location>
        <begin position="166"/>
        <end position="185"/>
    </location>
</feature>
<protein>
    <submittedName>
        <fullName evidence="2">Uncharacterized protein</fullName>
    </submittedName>
</protein>
<sequence length="441" mass="46855">MAGGERRSEDDPTNGIVERAVGVGVGVVFDVDVDVGDERRASRVGRDLPGRDSRGGGGGGGGRTRKDGGAAGKMPYRRRLLATTMTTTDWTQSSFGTGRRSLPPENDGPRDAKFRVVVRHERQANAVRKRSGHSFLVGVVAVRRSRAAAAGRPTSRKRSGPSVADGSRRGNRNPDDRASDSETPKKPPSPQKLAMDEMSKEIHLRSKRRLLRRIAQAMDGTRCDDELSCMFERPIENLVEIDEDDRVGTGHEAGPILSAKREQELDCLGGGRTYGRRGASRTRGVAAASCVLPALGPVAQSRRRAPQGTVGQDRTNGEIGETTGGGGGGGRHRPGGGRDDCYREYSSGGCGCCPYDLVASHGGGGGEMGVKRLVLSLAVAAPGKKVQKAPLDSGTVIGKRGYSVRISWKTLFAGEDGDGSEFVGSFRAHVGKKKRGKNWEA</sequence>
<feature type="region of interest" description="Disordered" evidence="1">
    <location>
        <begin position="145"/>
        <end position="198"/>
    </location>
</feature>
<name>A0ABD3MSF8_9STRA</name>
<evidence type="ECO:0000313" key="2">
    <source>
        <dbReference type="EMBL" id="KAL3766910.1"/>
    </source>
</evidence>
<organism evidence="2 3">
    <name type="scientific">Stephanodiscus triporus</name>
    <dbReference type="NCBI Taxonomy" id="2934178"/>
    <lineage>
        <taxon>Eukaryota</taxon>
        <taxon>Sar</taxon>
        <taxon>Stramenopiles</taxon>
        <taxon>Ochrophyta</taxon>
        <taxon>Bacillariophyta</taxon>
        <taxon>Coscinodiscophyceae</taxon>
        <taxon>Thalassiosirophycidae</taxon>
        <taxon>Stephanodiscales</taxon>
        <taxon>Stephanodiscaceae</taxon>
        <taxon>Stephanodiscus</taxon>
    </lineage>
</organism>
<accession>A0ABD3MSF8</accession>
<evidence type="ECO:0000256" key="1">
    <source>
        <dbReference type="SAM" id="MobiDB-lite"/>
    </source>
</evidence>
<feature type="region of interest" description="Disordered" evidence="1">
    <location>
        <begin position="301"/>
        <end position="334"/>
    </location>
</feature>
<keyword evidence="3" id="KW-1185">Reference proteome</keyword>
<dbReference type="Proteomes" id="UP001530315">
    <property type="component" value="Unassembled WGS sequence"/>
</dbReference>
<dbReference type="EMBL" id="JALLAZ020001718">
    <property type="protein sequence ID" value="KAL3766910.1"/>
    <property type="molecule type" value="Genomic_DNA"/>
</dbReference>
<gene>
    <name evidence="2" type="ORF">ACHAW5_000928</name>
</gene>
<feature type="region of interest" description="Disordered" evidence="1">
    <location>
        <begin position="36"/>
        <end position="112"/>
    </location>
</feature>
<comment type="caution">
    <text evidence="2">The sequence shown here is derived from an EMBL/GenBank/DDBJ whole genome shotgun (WGS) entry which is preliminary data.</text>
</comment>